<name>A0AAW1C971_CROAD</name>
<evidence type="ECO:0000256" key="1">
    <source>
        <dbReference type="SAM" id="MobiDB-lite"/>
    </source>
</evidence>
<feature type="region of interest" description="Disordered" evidence="1">
    <location>
        <begin position="1"/>
        <end position="22"/>
    </location>
</feature>
<proteinExistence type="predicted"/>
<accession>A0AAW1C971</accession>
<dbReference type="Proteomes" id="UP001474421">
    <property type="component" value="Unassembled WGS sequence"/>
</dbReference>
<feature type="compositionally biased region" description="Polar residues" evidence="1">
    <location>
        <begin position="8"/>
        <end position="17"/>
    </location>
</feature>
<protein>
    <submittedName>
        <fullName evidence="2">Cordon-bleu protein-like 1</fullName>
    </submittedName>
</protein>
<reference evidence="2 3" key="1">
    <citation type="journal article" date="2024" name="Proc. Natl. Acad. Sci. U.S.A.">
        <title>The genetic regulatory architecture and epigenomic basis for age-related changes in rattlesnake venom.</title>
        <authorList>
            <person name="Hogan M.P."/>
            <person name="Holding M.L."/>
            <person name="Nystrom G.S."/>
            <person name="Colston T.J."/>
            <person name="Bartlett D.A."/>
            <person name="Mason A.J."/>
            <person name="Ellsworth S.A."/>
            <person name="Rautsaw R.M."/>
            <person name="Lawrence K.C."/>
            <person name="Strickland J.L."/>
            <person name="He B."/>
            <person name="Fraser P."/>
            <person name="Margres M.J."/>
            <person name="Gilbert D.M."/>
            <person name="Gibbs H.L."/>
            <person name="Parkinson C.L."/>
            <person name="Rokyta D.R."/>
        </authorList>
    </citation>
    <scope>NUCLEOTIDE SEQUENCE [LARGE SCALE GENOMIC DNA]</scope>
    <source>
        <strain evidence="2">DRR0105</strain>
    </source>
</reference>
<dbReference type="AlphaFoldDB" id="A0AAW1C971"/>
<dbReference type="GO" id="GO:0003785">
    <property type="term" value="F:actin monomer binding"/>
    <property type="evidence" value="ECO:0007669"/>
    <property type="project" value="InterPro"/>
</dbReference>
<comment type="caution">
    <text evidence="2">The sequence shown here is derived from an EMBL/GenBank/DDBJ whole genome shotgun (WGS) entry which is preliminary data.</text>
</comment>
<evidence type="ECO:0000313" key="3">
    <source>
        <dbReference type="Proteomes" id="UP001474421"/>
    </source>
</evidence>
<keyword evidence="3" id="KW-1185">Reference proteome</keyword>
<dbReference type="EMBL" id="JAOTOJ010000001">
    <property type="protein sequence ID" value="KAK9410681.1"/>
    <property type="molecule type" value="Genomic_DNA"/>
</dbReference>
<dbReference type="PANTHER" id="PTHR21557:SF2">
    <property type="entry name" value="CORDON-BLEU PROTEIN-LIKE 1"/>
    <property type="match status" value="1"/>
</dbReference>
<dbReference type="InterPro" id="IPR039895">
    <property type="entry name" value="COBL-like"/>
</dbReference>
<sequence>MTDKQKTNDASYEQNRQAPPLFNHPATAICERSLAAAVQHPDPEQIHQSLLAAIRSGEAAAKLRRVAPPSNTIAINGRSSLSSPVSIETRYGSH</sequence>
<gene>
    <name evidence="2" type="ORF">NXF25_001856</name>
</gene>
<organism evidence="2 3">
    <name type="scientific">Crotalus adamanteus</name>
    <name type="common">Eastern diamondback rattlesnake</name>
    <dbReference type="NCBI Taxonomy" id="8729"/>
    <lineage>
        <taxon>Eukaryota</taxon>
        <taxon>Metazoa</taxon>
        <taxon>Chordata</taxon>
        <taxon>Craniata</taxon>
        <taxon>Vertebrata</taxon>
        <taxon>Euteleostomi</taxon>
        <taxon>Lepidosauria</taxon>
        <taxon>Squamata</taxon>
        <taxon>Bifurcata</taxon>
        <taxon>Unidentata</taxon>
        <taxon>Episquamata</taxon>
        <taxon>Toxicofera</taxon>
        <taxon>Serpentes</taxon>
        <taxon>Colubroidea</taxon>
        <taxon>Viperidae</taxon>
        <taxon>Crotalinae</taxon>
        <taxon>Crotalus</taxon>
    </lineage>
</organism>
<evidence type="ECO:0000313" key="2">
    <source>
        <dbReference type="EMBL" id="KAK9410681.1"/>
    </source>
</evidence>
<dbReference type="PANTHER" id="PTHR21557">
    <property type="entry name" value="CORDON-BLEU"/>
    <property type="match status" value="1"/>
</dbReference>